<accession>A0A9P7U2R9</accession>
<gene>
    <name evidence="2" type="ORF">E4U09_000745</name>
</gene>
<dbReference type="AlphaFoldDB" id="A0A9P7U2R9"/>
<dbReference type="InterPro" id="IPR025476">
    <property type="entry name" value="Helitron_helicase-like"/>
</dbReference>
<evidence type="ECO:0000313" key="2">
    <source>
        <dbReference type="EMBL" id="KAG6298550.1"/>
    </source>
</evidence>
<keyword evidence="3" id="KW-1185">Reference proteome</keyword>
<organism evidence="2 3">
    <name type="scientific">Claviceps aff. purpurea</name>
    <dbReference type="NCBI Taxonomy" id="1967640"/>
    <lineage>
        <taxon>Eukaryota</taxon>
        <taxon>Fungi</taxon>
        <taxon>Dikarya</taxon>
        <taxon>Ascomycota</taxon>
        <taxon>Pezizomycotina</taxon>
        <taxon>Sordariomycetes</taxon>
        <taxon>Hypocreomycetidae</taxon>
        <taxon>Hypocreales</taxon>
        <taxon>Clavicipitaceae</taxon>
        <taxon>Claviceps</taxon>
    </lineage>
</organism>
<dbReference type="EMBL" id="SRRH01000121">
    <property type="protein sequence ID" value="KAG6298550.1"/>
    <property type="molecule type" value="Genomic_DNA"/>
</dbReference>
<comment type="caution">
    <text evidence="2">The sequence shown here is derived from an EMBL/GenBank/DDBJ whole genome shotgun (WGS) entry which is preliminary data.</text>
</comment>
<evidence type="ECO:0000313" key="3">
    <source>
        <dbReference type="Proteomes" id="UP000707071"/>
    </source>
</evidence>
<protein>
    <recommendedName>
        <fullName evidence="1">Helitron helicase-like domain-containing protein</fullName>
    </recommendedName>
</protein>
<evidence type="ECO:0000259" key="1">
    <source>
        <dbReference type="Pfam" id="PF14214"/>
    </source>
</evidence>
<reference evidence="2 3" key="1">
    <citation type="journal article" date="2020" name="bioRxiv">
        <title>Whole genome comparisons of ergot fungi reveals the divergence and evolution of species within the genus Claviceps are the result of varying mechanisms driving genome evolution and host range expansion.</title>
        <authorList>
            <person name="Wyka S.A."/>
            <person name="Mondo S.J."/>
            <person name="Liu M."/>
            <person name="Dettman J."/>
            <person name="Nalam V."/>
            <person name="Broders K.D."/>
        </authorList>
    </citation>
    <scope>NUCLEOTIDE SEQUENCE [LARGE SCALE GENOMIC DNA]</scope>
    <source>
        <strain evidence="2 3">Clav52</strain>
    </source>
</reference>
<dbReference type="Pfam" id="PF14214">
    <property type="entry name" value="Helitron_like_N"/>
    <property type="match status" value="1"/>
</dbReference>
<proteinExistence type="predicted"/>
<dbReference type="Proteomes" id="UP000707071">
    <property type="component" value="Unassembled WGS sequence"/>
</dbReference>
<name>A0A9P7U2R9_9HYPO</name>
<feature type="non-terminal residue" evidence="2">
    <location>
        <position position="1"/>
    </location>
</feature>
<sequence>GTRAYWGNQRHELEAYVRALGTPSLFMTASAADLHWPSLLRYSDDYNAWKNADSTERLKIARKFLRENPHDASSLPRP</sequence>
<feature type="domain" description="Helitron helicase-like" evidence="1">
    <location>
        <begin position="1"/>
        <end position="50"/>
    </location>
</feature>